<organism evidence="3 4">
    <name type="scientific">Teichococcus deserti</name>
    <dbReference type="NCBI Taxonomy" id="1817963"/>
    <lineage>
        <taxon>Bacteria</taxon>
        <taxon>Pseudomonadati</taxon>
        <taxon>Pseudomonadota</taxon>
        <taxon>Alphaproteobacteria</taxon>
        <taxon>Acetobacterales</taxon>
        <taxon>Roseomonadaceae</taxon>
        <taxon>Roseomonas</taxon>
    </lineage>
</organism>
<evidence type="ECO:0000259" key="2">
    <source>
        <dbReference type="PROSITE" id="PS50104"/>
    </source>
</evidence>
<dbReference type="SUPFAM" id="SSF52200">
    <property type="entry name" value="Toll/Interleukin receptor TIR domain"/>
    <property type="match status" value="1"/>
</dbReference>
<name>A0A1V2H4I2_9PROT</name>
<dbReference type="Proteomes" id="UP000188879">
    <property type="component" value="Unassembled WGS sequence"/>
</dbReference>
<proteinExistence type="predicted"/>
<comment type="caution">
    <text evidence="3">The sequence shown here is derived from an EMBL/GenBank/DDBJ whole genome shotgun (WGS) entry which is preliminary data.</text>
</comment>
<dbReference type="PROSITE" id="PS50104">
    <property type="entry name" value="TIR"/>
    <property type="match status" value="1"/>
</dbReference>
<keyword evidence="4" id="KW-1185">Reference proteome</keyword>
<dbReference type="SMART" id="SM00255">
    <property type="entry name" value="TIR"/>
    <property type="match status" value="1"/>
</dbReference>
<feature type="region of interest" description="Disordered" evidence="1">
    <location>
        <begin position="147"/>
        <end position="171"/>
    </location>
</feature>
<feature type="domain" description="TIR" evidence="2">
    <location>
        <begin position="1"/>
        <end position="142"/>
    </location>
</feature>
<gene>
    <name evidence="3" type="ORF">BKE38_07675</name>
</gene>
<dbReference type="OrthoDB" id="7308181at2"/>
<evidence type="ECO:0000313" key="3">
    <source>
        <dbReference type="EMBL" id="ONG55934.1"/>
    </source>
</evidence>
<dbReference type="InterPro" id="IPR035897">
    <property type="entry name" value="Toll_tir_struct_dom_sf"/>
</dbReference>
<reference evidence="3 4" key="1">
    <citation type="submission" date="2016-10" db="EMBL/GenBank/DDBJ databases">
        <title>Draft Genome sequence of Roseomonas sp. strain M3.</title>
        <authorList>
            <person name="Subhash Y."/>
            <person name="Lee S."/>
        </authorList>
    </citation>
    <scope>NUCLEOTIDE SEQUENCE [LARGE SCALE GENOMIC DNA]</scope>
    <source>
        <strain evidence="3 4">M3</strain>
    </source>
</reference>
<protein>
    <recommendedName>
        <fullName evidence="2">TIR domain-containing protein</fullName>
    </recommendedName>
</protein>
<dbReference type="GO" id="GO:0007165">
    <property type="term" value="P:signal transduction"/>
    <property type="evidence" value="ECO:0007669"/>
    <property type="project" value="InterPro"/>
</dbReference>
<accession>A0A1V2H4I2</accession>
<dbReference type="AlphaFoldDB" id="A0A1V2H4I2"/>
<evidence type="ECO:0000256" key="1">
    <source>
        <dbReference type="SAM" id="MobiDB-lite"/>
    </source>
</evidence>
<feature type="compositionally biased region" description="Low complexity" evidence="1">
    <location>
        <begin position="150"/>
        <end position="166"/>
    </location>
</feature>
<dbReference type="Pfam" id="PF13676">
    <property type="entry name" value="TIR_2"/>
    <property type="match status" value="1"/>
</dbReference>
<evidence type="ECO:0000313" key="4">
    <source>
        <dbReference type="Proteomes" id="UP000188879"/>
    </source>
</evidence>
<dbReference type="InterPro" id="IPR000157">
    <property type="entry name" value="TIR_dom"/>
</dbReference>
<dbReference type="EMBL" id="MLCO01000060">
    <property type="protein sequence ID" value="ONG55934.1"/>
    <property type="molecule type" value="Genomic_DNA"/>
</dbReference>
<dbReference type="Gene3D" id="3.40.50.10140">
    <property type="entry name" value="Toll/interleukin-1 receptor homology (TIR) domain"/>
    <property type="match status" value="1"/>
</dbReference>
<sequence length="312" mass="35103">MATVFFSYTHVDEALRDQLEIHLAGLKRQGVIETWHDRRIAAGSDLDHTISRELEAADVILLLVSANFIASDYCYDREMKRALERHEAGDARVIPVILRRCDWHGTPFGKLMATPKDGKPITTFPDLDEGFMQVVEALKGALASMKATRSPQQAPAAPQSPVVAAPGPRSSNLRLPKTFTEADVDQFREDAFDFMAKFFENSLQELQARNDGVETRFKRIDAHKFSAVAYIGGKKRAYCHIAMEQSPRGIAYSSSENMGAGSFNESLFIESDEEGIFMRPLGFTTHGERSSRLTFQGGAEFYWDMFMKAMRW</sequence>
<dbReference type="RefSeq" id="WP_076956778.1">
    <property type="nucleotide sequence ID" value="NZ_MLCO01000060.1"/>
</dbReference>